<keyword evidence="1" id="KW-1133">Transmembrane helix</keyword>
<feature type="transmembrane region" description="Helical" evidence="1">
    <location>
        <begin position="105"/>
        <end position="123"/>
    </location>
</feature>
<evidence type="ECO:0000256" key="1">
    <source>
        <dbReference type="SAM" id="Phobius"/>
    </source>
</evidence>
<protein>
    <submittedName>
        <fullName evidence="3">HPP family protein</fullName>
    </submittedName>
</protein>
<feature type="transmembrane region" description="Helical" evidence="1">
    <location>
        <begin position="76"/>
        <end position="93"/>
    </location>
</feature>
<gene>
    <name evidence="3" type="ORF">KME25_12570</name>
</gene>
<keyword evidence="1" id="KW-0472">Membrane</keyword>
<accession>A0A951U9Y9</accession>
<reference evidence="3" key="1">
    <citation type="submission" date="2021-05" db="EMBL/GenBank/DDBJ databases">
        <authorList>
            <person name="Pietrasiak N."/>
            <person name="Ward R."/>
            <person name="Stajich J.E."/>
            <person name="Kurbessoian T."/>
        </authorList>
    </citation>
    <scope>NUCLEOTIDE SEQUENCE</scope>
    <source>
        <strain evidence="3">CPER-KK1</strain>
    </source>
</reference>
<sequence>MQRKRKLPGYQKSFTFKLIRGLLPLGRQSITQVKSRILKEASAKPFWDSYQQILLSYFGSFLGIAVLTYLTIHSGYPLIAAPFGATAVLVFAVPDSPMAQPRNVIGGSCIAAITCVSLVQLFGSEAWVMALAVATAIKLMQLTRTLHPPGGAIALLGVTSQASWDFVWTPILAGSLVLVFCTIIFNNLVSGKPYPKHWF</sequence>
<dbReference type="InterPro" id="IPR007065">
    <property type="entry name" value="HPP"/>
</dbReference>
<organism evidence="3 4">
    <name type="scientific">Symplocastrum torsivum CPER-KK1</name>
    <dbReference type="NCBI Taxonomy" id="450513"/>
    <lineage>
        <taxon>Bacteria</taxon>
        <taxon>Bacillati</taxon>
        <taxon>Cyanobacteriota</taxon>
        <taxon>Cyanophyceae</taxon>
        <taxon>Oscillatoriophycideae</taxon>
        <taxon>Oscillatoriales</taxon>
        <taxon>Microcoleaceae</taxon>
        <taxon>Symplocastrum</taxon>
    </lineage>
</organism>
<evidence type="ECO:0000313" key="4">
    <source>
        <dbReference type="Proteomes" id="UP000753908"/>
    </source>
</evidence>
<feature type="transmembrane region" description="Helical" evidence="1">
    <location>
        <begin position="53"/>
        <end position="70"/>
    </location>
</feature>
<dbReference type="EMBL" id="JAHHIF010000014">
    <property type="protein sequence ID" value="MBW4545262.1"/>
    <property type="molecule type" value="Genomic_DNA"/>
</dbReference>
<name>A0A951U9Y9_9CYAN</name>
<feature type="transmembrane region" description="Helical" evidence="1">
    <location>
        <begin position="166"/>
        <end position="189"/>
    </location>
</feature>
<proteinExistence type="predicted"/>
<reference evidence="3" key="2">
    <citation type="journal article" date="2022" name="Microbiol. Resour. Announc.">
        <title>Metagenome Sequencing to Explore Phylogenomics of Terrestrial Cyanobacteria.</title>
        <authorList>
            <person name="Ward R.D."/>
            <person name="Stajich J.E."/>
            <person name="Johansen J.R."/>
            <person name="Huntemann M."/>
            <person name="Clum A."/>
            <person name="Foster B."/>
            <person name="Foster B."/>
            <person name="Roux S."/>
            <person name="Palaniappan K."/>
            <person name="Varghese N."/>
            <person name="Mukherjee S."/>
            <person name="Reddy T.B.K."/>
            <person name="Daum C."/>
            <person name="Copeland A."/>
            <person name="Chen I.A."/>
            <person name="Ivanova N.N."/>
            <person name="Kyrpides N.C."/>
            <person name="Shapiro N."/>
            <person name="Eloe-Fadrosh E.A."/>
            <person name="Pietrasiak N."/>
        </authorList>
    </citation>
    <scope>NUCLEOTIDE SEQUENCE</scope>
    <source>
        <strain evidence="3">CPER-KK1</strain>
    </source>
</reference>
<dbReference type="AlphaFoldDB" id="A0A951U9Y9"/>
<dbReference type="PANTHER" id="PTHR33741:SF5">
    <property type="entry name" value="TRANSMEMBRANE PROTEIN DDB_G0269096-RELATED"/>
    <property type="match status" value="1"/>
</dbReference>
<dbReference type="PANTHER" id="PTHR33741">
    <property type="entry name" value="TRANSMEMBRANE PROTEIN DDB_G0269096-RELATED"/>
    <property type="match status" value="1"/>
</dbReference>
<comment type="caution">
    <text evidence="3">The sequence shown here is derived from an EMBL/GenBank/DDBJ whole genome shotgun (WGS) entry which is preliminary data.</text>
</comment>
<feature type="domain" description="HPP transmembrane region" evidence="2">
    <location>
        <begin position="49"/>
        <end position="195"/>
    </location>
</feature>
<dbReference type="Pfam" id="PF04982">
    <property type="entry name" value="TM_HPP"/>
    <property type="match status" value="1"/>
</dbReference>
<evidence type="ECO:0000313" key="3">
    <source>
        <dbReference type="EMBL" id="MBW4545262.1"/>
    </source>
</evidence>
<evidence type="ECO:0000259" key="2">
    <source>
        <dbReference type="Pfam" id="PF04982"/>
    </source>
</evidence>
<dbReference type="Proteomes" id="UP000753908">
    <property type="component" value="Unassembled WGS sequence"/>
</dbReference>
<dbReference type="InterPro" id="IPR058581">
    <property type="entry name" value="TM_HPP"/>
</dbReference>
<keyword evidence="1" id="KW-0812">Transmembrane</keyword>